<evidence type="ECO:0000313" key="1">
    <source>
        <dbReference type="EMBL" id="CAG7818663.1"/>
    </source>
</evidence>
<dbReference type="EMBL" id="CAJVCH010427019">
    <property type="protein sequence ID" value="CAG7818663.1"/>
    <property type="molecule type" value="Genomic_DNA"/>
</dbReference>
<comment type="caution">
    <text evidence="1">The sequence shown here is derived from an EMBL/GenBank/DDBJ whole genome shotgun (WGS) entry which is preliminary data.</text>
</comment>
<sequence length="173" mass="18966">MVGVPKGPMYWRFSLPGRDWREESLAETFIMLKGPRRHSQLQQISVKPIPVVCFAFFLGTRRLLRPVETLGWKCRTFGSSERWKALVPATATASAGFICLVVRLAMAPMPRGIVCLDVEATTAADDKDDTFRERWDRVDLAPTRESPTGRVGGGGGGIIPRGGGGFWCSLGGL</sequence>
<accession>A0A8J2KKC0</accession>
<dbReference type="Proteomes" id="UP000708208">
    <property type="component" value="Unassembled WGS sequence"/>
</dbReference>
<reference evidence="1" key="1">
    <citation type="submission" date="2021-06" db="EMBL/GenBank/DDBJ databases">
        <authorList>
            <person name="Hodson N. C."/>
            <person name="Mongue J. A."/>
            <person name="Jaron S. K."/>
        </authorList>
    </citation>
    <scope>NUCLEOTIDE SEQUENCE</scope>
</reference>
<protein>
    <submittedName>
        <fullName evidence="1">Uncharacterized protein</fullName>
    </submittedName>
</protein>
<keyword evidence="2" id="KW-1185">Reference proteome</keyword>
<organism evidence="1 2">
    <name type="scientific">Allacma fusca</name>
    <dbReference type="NCBI Taxonomy" id="39272"/>
    <lineage>
        <taxon>Eukaryota</taxon>
        <taxon>Metazoa</taxon>
        <taxon>Ecdysozoa</taxon>
        <taxon>Arthropoda</taxon>
        <taxon>Hexapoda</taxon>
        <taxon>Collembola</taxon>
        <taxon>Symphypleona</taxon>
        <taxon>Sminthuridae</taxon>
        <taxon>Allacma</taxon>
    </lineage>
</organism>
<proteinExistence type="predicted"/>
<evidence type="ECO:0000313" key="2">
    <source>
        <dbReference type="Proteomes" id="UP000708208"/>
    </source>
</evidence>
<gene>
    <name evidence="1" type="ORF">AFUS01_LOCUS29150</name>
</gene>
<name>A0A8J2KKC0_9HEXA</name>
<dbReference type="AlphaFoldDB" id="A0A8J2KKC0"/>